<dbReference type="InterPro" id="IPR045307">
    <property type="entry name" value="ADCK1_dom"/>
</dbReference>
<dbReference type="InterPro" id="IPR051130">
    <property type="entry name" value="Mito_struct-func_regulator"/>
</dbReference>
<dbReference type="Pfam" id="PF03109">
    <property type="entry name" value="ABC1"/>
    <property type="match status" value="1"/>
</dbReference>
<dbReference type="PANTHER" id="PTHR43173">
    <property type="entry name" value="ABC1 FAMILY PROTEIN"/>
    <property type="match status" value="1"/>
</dbReference>
<dbReference type="Proteomes" id="UP001295684">
    <property type="component" value="Unassembled WGS sequence"/>
</dbReference>
<dbReference type="AlphaFoldDB" id="A0AAD1UBY2"/>
<gene>
    <name evidence="3" type="ORF">ECRASSUSDP1_LOCUS5145</name>
</gene>
<dbReference type="EMBL" id="CAMPGE010004954">
    <property type="protein sequence ID" value="CAI2363806.1"/>
    <property type="molecule type" value="Genomic_DNA"/>
</dbReference>
<comment type="similarity">
    <text evidence="1">Belongs to the protein kinase superfamily. ADCK protein kinase family.</text>
</comment>
<evidence type="ECO:0000313" key="4">
    <source>
        <dbReference type="Proteomes" id="UP001295684"/>
    </source>
</evidence>
<evidence type="ECO:0000256" key="1">
    <source>
        <dbReference type="ARBA" id="ARBA00009670"/>
    </source>
</evidence>
<keyword evidence="4" id="KW-1185">Reference proteome</keyword>
<evidence type="ECO:0000259" key="2">
    <source>
        <dbReference type="Pfam" id="PF03109"/>
    </source>
</evidence>
<dbReference type="CDD" id="cd13969">
    <property type="entry name" value="ADCK1-like"/>
    <property type="match status" value="1"/>
</dbReference>
<feature type="domain" description="ABC1 atypical kinase-like" evidence="2">
    <location>
        <begin position="123"/>
        <end position="379"/>
    </location>
</feature>
<sequence length="527" mass="61869">MDFFPKDTLCSRIKERWAQRKTRFVKLKQLRQDFSGFCFSTVNCGRTMPVLGISALDYIYNLKGLEYPSEEYTKTRAKIHTRVANRILWLCKKNGGIYLKTGQYLGSLETLLPKEYTDTLKVLQDKAPNVALEKIKVVIETDFGKTLEEIFSSFDPTPIAAASLAQVHKAVLRKNGEEVAVKIQFPTLRVQTYYDMIVMSFCLKVVARLTKWYRFRGLNWVEFFDNFKESLSNELDFIQEANNAMKTREEFEDDDRLYIPNYYLQFSGKRMLVMEFIKNTLKVSEAEEIKKKYGDKQAVELSKTLIDIFSKMIFITGHIHADAHPGNILIREHPKNPKIPQVVLIDHGLYCNLTKEFIDQFRRLWFSMVTFDNVKMKEIAHEMGLGEHYRFLPLLFTYRTINSTKPLGGKLTDQERRFLKVNDEMNFEKIGMLTEKLPSNICFIFKTAQYTLIHNKRLGGSIRYQLISFSDYCIQGLTLKDSILSYYSTKCLFYLKMILFEYFFGIYKFFFGFYVPKFDENNEIVIE</sequence>
<dbReference type="Gene3D" id="1.10.510.10">
    <property type="entry name" value="Transferase(Phosphotransferase) domain 1"/>
    <property type="match status" value="1"/>
</dbReference>
<dbReference type="SUPFAM" id="SSF56112">
    <property type="entry name" value="Protein kinase-like (PK-like)"/>
    <property type="match status" value="1"/>
</dbReference>
<dbReference type="PANTHER" id="PTHR43173:SF28">
    <property type="entry name" value="AARF DOMAIN CONTAINING KINASE 5"/>
    <property type="match status" value="1"/>
</dbReference>
<comment type="caution">
    <text evidence="3">The sequence shown here is derived from an EMBL/GenBank/DDBJ whole genome shotgun (WGS) entry which is preliminary data.</text>
</comment>
<name>A0AAD1UBY2_EUPCR</name>
<organism evidence="3 4">
    <name type="scientific">Euplotes crassus</name>
    <dbReference type="NCBI Taxonomy" id="5936"/>
    <lineage>
        <taxon>Eukaryota</taxon>
        <taxon>Sar</taxon>
        <taxon>Alveolata</taxon>
        <taxon>Ciliophora</taxon>
        <taxon>Intramacronucleata</taxon>
        <taxon>Spirotrichea</taxon>
        <taxon>Hypotrichia</taxon>
        <taxon>Euplotida</taxon>
        <taxon>Euplotidae</taxon>
        <taxon>Moneuplotes</taxon>
    </lineage>
</organism>
<protein>
    <recommendedName>
        <fullName evidence="2">ABC1 atypical kinase-like domain-containing protein</fullName>
    </recommendedName>
</protein>
<evidence type="ECO:0000313" key="3">
    <source>
        <dbReference type="EMBL" id="CAI2363806.1"/>
    </source>
</evidence>
<accession>A0AAD1UBY2</accession>
<proteinExistence type="inferred from homology"/>
<dbReference type="InterPro" id="IPR004147">
    <property type="entry name" value="ABC1_dom"/>
</dbReference>
<dbReference type="InterPro" id="IPR011009">
    <property type="entry name" value="Kinase-like_dom_sf"/>
</dbReference>
<reference evidence="3" key="1">
    <citation type="submission" date="2023-07" db="EMBL/GenBank/DDBJ databases">
        <authorList>
            <consortium name="AG Swart"/>
            <person name="Singh M."/>
            <person name="Singh A."/>
            <person name="Seah K."/>
            <person name="Emmerich C."/>
        </authorList>
    </citation>
    <scope>NUCLEOTIDE SEQUENCE</scope>
    <source>
        <strain evidence="3">DP1</strain>
    </source>
</reference>